<dbReference type="InterPro" id="IPR017441">
    <property type="entry name" value="Protein_kinase_ATP_BS"/>
</dbReference>
<dbReference type="SUPFAM" id="SSF56112">
    <property type="entry name" value="Protein kinase-like (PK-like)"/>
    <property type="match status" value="1"/>
</dbReference>
<evidence type="ECO:0000256" key="8">
    <source>
        <dbReference type="PROSITE-ProRule" id="PRU10141"/>
    </source>
</evidence>
<keyword evidence="6" id="KW-0520">NAD</keyword>
<accession>A0ABP0FKF9</accession>
<dbReference type="Gene3D" id="3.40.50.300">
    <property type="entry name" value="P-loop containing nucleotide triphosphate hydrolases"/>
    <property type="match status" value="1"/>
</dbReference>
<dbReference type="SMART" id="SM00220">
    <property type="entry name" value="S_TKc"/>
    <property type="match status" value="1"/>
</dbReference>
<dbReference type="InterPro" id="IPR027417">
    <property type="entry name" value="P-loop_NTPase"/>
</dbReference>
<dbReference type="Pfam" id="PF00069">
    <property type="entry name" value="Pkinase"/>
    <property type="match status" value="1"/>
</dbReference>
<evidence type="ECO:0000313" key="13">
    <source>
        <dbReference type="Proteomes" id="UP001642483"/>
    </source>
</evidence>
<dbReference type="Proteomes" id="UP001642483">
    <property type="component" value="Unassembled WGS sequence"/>
</dbReference>
<dbReference type="SUPFAM" id="SSF52949">
    <property type="entry name" value="Macro domain-like"/>
    <property type="match status" value="2"/>
</dbReference>
<keyword evidence="3" id="KW-0808">Transferase</keyword>
<reference evidence="12 13" key="1">
    <citation type="submission" date="2024-02" db="EMBL/GenBank/DDBJ databases">
        <authorList>
            <person name="Daric V."/>
            <person name="Darras S."/>
        </authorList>
    </citation>
    <scope>NUCLEOTIDE SEQUENCE [LARGE SCALE GENOMIC DNA]</scope>
</reference>
<organism evidence="12 13">
    <name type="scientific">Clavelina lepadiformis</name>
    <name type="common">Light-bulb sea squirt</name>
    <name type="synonym">Ascidia lepadiformis</name>
    <dbReference type="NCBI Taxonomy" id="159417"/>
    <lineage>
        <taxon>Eukaryota</taxon>
        <taxon>Metazoa</taxon>
        <taxon>Chordata</taxon>
        <taxon>Tunicata</taxon>
        <taxon>Ascidiacea</taxon>
        <taxon>Aplousobranchia</taxon>
        <taxon>Clavelinidae</taxon>
        <taxon>Clavelina</taxon>
    </lineage>
</organism>
<dbReference type="NCBIfam" id="TIGR00231">
    <property type="entry name" value="small_GTP"/>
    <property type="match status" value="1"/>
</dbReference>
<dbReference type="InterPro" id="IPR000719">
    <property type="entry name" value="Prot_kinase_dom"/>
</dbReference>
<evidence type="ECO:0000256" key="9">
    <source>
        <dbReference type="SAM" id="MobiDB-lite"/>
    </source>
</evidence>
<keyword evidence="2" id="KW-0328">Glycosyltransferase</keyword>
<dbReference type="InterPro" id="IPR052056">
    <property type="entry name" value="Mono-ARTD/PARP"/>
</dbReference>
<dbReference type="Pfam" id="PF00071">
    <property type="entry name" value="Ras"/>
    <property type="match status" value="1"/>
</dbReference>
<evidence type="ECO:0000259" key="10">
    <source>
        <dbReference type="PROSITE" id="PS50011"/>
    </source>
</evidence>
<keyword evidence="4 8" id="KW-0547">Nucleotide-binding</keyword>
<dbReference type="SUPFAM" id="SSF52540">
    <property type="entry name" value="P-loop containing nucleoside triphosphate hydrolases"/>
    <property type="match status" value="1"/>
</dbReference>
<name>A0ABP0FKF9_CLALP</name>
<dbReference type="InterPro" id="IPR043472">
    <property type="entry name" value="Macro_dom-like"/>
</dbReference>
<evidence type="ECO:0000256" key="7">
    <source>
        <dbReference type="ARBA" id="ARBA00023242"/>
    </source>
</evidence>
<dbReference type="PANTHER" id="PTHR14453">
    <property type="entry name" value="PARP/ZINC FINGER CCCH TYPE DOMAIN CONTAINING PROTEIN"/>
    <property type="match status" value="1"/>
</dbReference>
<dbReference type="PANTHER" id="PTHR14453:SF67">
    <property type="entry name" value="POLY [ADP-RIBOSE] POLYMERASE"/>
    <property type="match status" value="1"/>
</dbReference>
<dbReference type="SMART" id="SM00173">
    <property type="entry name" value="RAS"/>
    <property type="match status" value="1"/>
</dbReference>
<evidence type="ECO:0000256" key="6">
    <source>
        <dbReference type="ARBA" id="ARBA00023027"/>
    </source>
</evidence>
<dbReference type="Gene3D" id="1.10.510.10">
    <property type="entry name" value="Transferase(Phosphotransferase) domain 1"/>
    <property type="match status" value="1"/>
</dbReference>
<feature type="binding site" evidence="8">
    <location>
        <position position="50"/>
    </location>
    <ligand>
        <name>ATP</name>
        <dbReference type="ChEBI" id="CHEBI:30616"/>
    </ligand>
</feature>
<comment type="caution">
    <text evidence="12">The sequence shown here is derived from an EMBL/GenBank/DDBJ whole genome shotgun (WGS) entry which is preliminary data.</text>
</comment>
<gene>
    <name evidence="12" type="ORF">CVLEPA_LOCUS10414</name>
</gene>
<dbReference type="PROSITE" id="PS51419">
    <property type="entry name" value="RAB"/>
    <property type="match status" value="1"/>
</dbReference>
<evidence type="ECO:0000256" key="1">
    <source>
        <dbReference type="ARBA" id="ARBA00004123"/>
    </source>
</evidence>
<evidence type="ECO:0000313" key="12">
    <source>
        <dbReference type="EMBL" id="CAK8680129.1"/>
    </source>
</evidence>
<proteinExistence type="predicted"/>
<evidence type="ECO:0000256" key="3">
    <source>
        <dbReference type="ARBA" id="ARBA00022679"/>
    </source>
</evidence>
<dbReference type="PROSITE" id="PS51154">
    <property type="entry name" value="MACRO"/>
    <property type="match status" value="2"/>
</dbReference>
<dbReference type="PROSITE" id="PS51421">
    <property type="entry name" value="RAS"/>
    <property type="match status" value="1"/>
</dbReference>
<keyword evidence="13" id="KW-1185">Reference proteome</keyword>
<dbReference type="InterPro" id="IPR008271">
    <property type="entry name" value="Ser/Thr_kinase_AS"/>
</dbReference>
<keyword evidence="7" id="KW-0539">Nucleus</keyword>
<dbReference type="SMART" id="SM00175">
    <property type="entry name" value="RAB"/>
    <property type="match status" value="1"/>
</dbReference>
<keyword evidence="5 8" id="KW-0067">ATP-binding</keyword>
<dbReference type="SMART" id="SM00174">
    <property type="entry name" value="RHO"/>
    <property type="match status" value="1"/>
</dbReference>
<feature type="domain" description="Macro" evidence="11">
    <location>
        <begin position="601"/>
        <end position="779"/>
    </location>
</feature>
<dbReference type="Pfam" id="PF01661">
    <property type="entry name" value="Macro"/>
    <property type="match status" value="2"/>
</dbReference>
<dbReference type="Gene3D" id="3.40.220.10">
    <property type="entry name" value="Leucine Aminopeptidase, subunit E, domain 1"/>
    <property type="match status" value="2"/>
</dbReference>
<evidence type="ECO:0000259" key="11">
    <source>
        <dbReference type="PROSITE" id="PS51154"/>
    </source>
</evidence>
<comment type="subcellular location">
    <subcellularLocation>
        <location evidence="1">Nucleus</location>
    </subcellularLocation>
</comment>
<feature type="domain" description="Protein kinase" evidence="10">
    <location>
        <begin position="22"/>
        <end position="304"/>
    </location>
</feature>
<feature type="region of interest" description="Disordered" evidence="9">
    <location>
        <begin position="1008"/>
        <end position="1033"/>
    </location>
</feature>
<protein>
    <submittedName>
        <fullName evidence="12">Uncharacterized protein</fullName>
    </submittedName>
</protein>
<dbReference type="EMBL" id="CAWYQH010000068">
    <property type="protein sequence ID" value="CAK8680129.1"/>
    <property type="molecule type" value="Genomic_DNA"/>
</dbReference>
<feature type="domain" description="Macro" evidence="11">
    <location>
        <begin position="417"/>
        <end position="593"/>
    </location>
</feature>
<dbReference type="SMART" id="SM00506">
    <property type="entry name" value="A1pp"/>
    <property type="match status" value="2"/>
</dbReference>
<dbReference type="CDD" id="cd00154">
    <property type="entry name" value="Rab"/>
    <property type="match status" value="1"/>
</dbReference>
<dbReference type="PRINTS" id="PR00449">
    <property type="entry name" value="RASTRNSFRMNG"/>
</dbReference>
<evidence type="ECO:0000256" key="5">
    <source>
        <dbReference type="ARBA" id="ARBA00022840"/>
    </source>
</evidence>
<dbReference type="InterPro" id="IPR002589">
    <property type="entry name" value="Macro_dom"/>
</dbReference>
<evidence type="ECO:0000256" key="2">
    <source>
        <dbReference type="ARBA" id="ARBA00022676"/>
    </source>
</evidence>
<dbReference type="InterPro" id="IPR001806">
    <property type="entry name" value="Small_GTPase"/>
</dbReference>
<sequence>MNDGLFTKDLLNYNAQEFLTSWNEDDLLGSGGYACVRKCQHPKLGEIVVKCFATCGSNVKQDKVFEETAREANVLVRLKHKNVVKVHGMTLWLNSLGIVMEIIEGENLEDFLIVQDPECVPWGLKMKFAEEMADGLSYLHHHDRRRAFVHGDLKPQNILLTCDLQLKIADFGSVTINLATGISKSSIEVAPTTQHTAFYAAPEFLDDPTIQRTCSMDVYSSALIEYEIMTQKQVFKGVHPHIILELIIRRGLKPDERILASVEKSLENRPDDLEIFHIIENVMRKSWDFDPQIRPDIRDVHATLNKAWTKLNKDQLNTDIEKLKPLTASMEEQIKCVKVGLDEFKAPFRNTKAPDIKHTAPAKEEEKVFSEKLTFRCPGLWRHISSAAWQSIKRHAEAMSNCNITHVIGPTHKKQSVLPHSSRKVGKIDVSVTCGDITNVTSDVIVNGVLPSFILKHGDISSTLIKKAGNEVQTQCNNNPFIKTKTLRITGVGKLSCKYIIHLVIPQSLLDYAENIRTVLEEAEKLHVTSVAFPALGTGLTRLSPERVARCVLRGIEMFSLHRVETTTIQKIALVIFKPSMLVHFWKPLVYFNDMRFHGLKDDGMDMKYNELSVSIREGDIFDDDSDVIVNGILEAYTTDFHFALGVLSNKLLHMAGEEIERQCNQNPIMKSKHLRVTDKGKVPWKFVIHLLIPEKIEVYVERMFHVLEIAEKLEVSSLALPAIGAGGVGLPVANVASSISEALEKFAKSKPKHVKRIRVVLFNPGHLSAFQANIIARKNVMTCGKRQRQIAESFLAAVTKEENILEVEVSSQSEENVKEAKEKVESLMNLYISKLVITDRVIPNFEDNDMIDIYFTAMKHQVVVSFSPRNTEIVLFGLSKNVNKLELFIKDVISEVKYAMALSRKHLWEWAIDFNTYSPLPLRTSLTMEQAFLNMRPYGKHVELFGCPLTVNVNSMEFRFCEVSGKLKRCSFARRTSDADRKTLSAGSFSPGENVKEKKALKSFSTRLRSNSPGMTGGSSPKFRPRSSGPPSEDEDIFKILLIGNSGVGKLALIYRFLYPDEPIFRLKFKSTVGLECETKWVKISGKTRQIQMWDIPGQKHFTSMTSYWFKGADGILLVYDVTDRQSFDDVPEHFVRIKQQADDDAKVILVGNKIDINDKRRVGKQEGLKFAKERGLKFFETSATGNINVADIFTILVADILKERTSYLLEGNREGHKTYGKAVNCHVM</sequence>
<dbReference type="PROSITE" id="PS50011">
    <property type="entry name" value="PROTEIN_KINASE_DOM"/>
    <property type="match status" value="1"/>
</dbReference>
<dbReference type="InterPro" id="IPR011009">
    <property type="entry name" value="Kinase-like_dom_sf"/>
</dbReference>
<dbReference type="PROSITE" id="PS00107">
    <property type="entry name" value="PROTEIN_KINASE_ATP"/>
    <property type="match status" value="1"/>
</dbReference>
<dbReference type="InterPro" id="IPR005225">
    <property type="entry name" value="Small_GTP-bd"/>
</dbReference>
<evidence type="ECO:0000256" key="4">
    <source>
        <dbReference type="ARBA" id="ARBA00022741"/>
    </source>
</evidence>
<dbReference type="PROSITE" id="PS00108">
    <property type="entry name" value="PROTEIN_KINASE_ST"/>
    <property type="match status" value="1"/>
</dbReference>